<evidence type="ECO:0000313" key="5">
    <source>
        <dbReference type="WBParaSite" id="MBELARI_LOCUS20060"/>
    </source>
</evidence>
<protein>
    <recommendedName>
        <fullName evidence="6">Methyltransferase domain-containing protein</fullName>
    </recommendedName>
</protein>
<name>A0AAF3J6Y6_9BILA</name>
<feature type="domain" description="Methyltransferase" evidence="3">
    <location>
        <begin position="29"/>
        <end position="101"/>
    </location>
</feature>
<organism evidence="4 5">
    <name type="scientific">Mesorhabditis belari</name>
    <dbReference type="NCBI Taxonomy" id="2138241"/>
    <lineage>
        <taxon>Eukaryota</taxon>
        <taxon>Metazoa</taxon>
        <taxon>Ecdysozoa</taxon>
        <taxon>Nematoda</taxon>
        <taxon>Chromadorea</taxon>
        <taxon>Rhabditida</taxon>
        <taxon>Rhabditina</taxon>
        <taxon>Rhabditomorpha</taxon>
        <taxon>Rhabditoidea</taxon>
        <taxon>Rhabditidae</taxon>
        <taxon>Mesorhabditinae</taxon>
        <taxon>Mesorhabditis</taxon>
    </lineage>
</organism>
<evidence type="ECO:0000313" key="4">
    <source>
        <dbReference type="Proteomes" id="UP000887575"/>
    </source>
</evidence>
<dbReference type="InterPro" id="IPR025714">
    <property type="entry name" value="Methyltranfer_dom"/>
</dbReference>
<keyword evidence="4" id="KW-1185">Reference proteome</keyword>
<reference evidence="5" key="1">
    <citation type="submission" date="2024-02" db="UniProtKB">
        <authorList>
            <consortium name="WormBaseParasite"/>
        </authorList>
    </citation>
    <scope>IDENTIFICATION</scope>
</reference>
<evidence type="ECO:0000256" key="1">
    <source>
        <dbReference type="SAM" id="Phobius"/>
    </source>
</evidence>
<keyword evidence="1" id="KW-1133">Transmembrane helix</keyword>
<dbReference type="PANTHER" id="PTHR32026">
    <property type="entry name" value="METHYLTRANSFERASE-LIKE PROTEIN 24"/>
    <property type="match status" value="1"/>
</dbReference>
<dbReference type="Pfam" id="PF13383">
    <property type="entry name" value="Methyltransf_22"/>
    <property type="match status" value="1"/>
</dbReference>
<evidence type="ECO:0008006" key="6">
    <source>
        <dbReference type="Google" id="ProtNLM"/>
    </source>
</evidence>
<feature type="domain" description="Methyltransferase FkbM" evidence="2">
    <location>
        <begin position="108"/>
        <end position="142"/>
    </location>
</feature>
<keyword evidence="1" id="KW-0812">Transmembrane</keyword>
<dbReference type="Pfam" id="PF05050">
    <property type="entry name" value="Methyltransf_21"/>
    <property type="match status" value="1"/>
</dbReference>
<proteinExistence type="predicted"/>
<sequence>MRKHYNDTRETRLQLFRELHQGKTTFGWHWANLYNGLVPEVWCQSLVRIGAVSDGGKWMCNPWEMPKNCAIYSLGVNEDTSFERELQTITDARCKIYAYDKKIVNVKSEMAAHGDERIEILKIDIEGAEFIVLRELVKVVKMCQKPQPYFVLIIGILFIGFLIVFVVPALFVLLSCSSAVQYIGEVMKKHASGVMFIVKEKKIGDSYEECQQLQIYRWIALIFYYLLVRFRTN</sequence>
<feature type="transmembrane region" description="Helical" evidence="1">
    <location>
        <begin position="215"/>
        <end position="232"/>
    </location>
</feature>
<dbReference type="WBParaSite" id="MBELARI_LOCUS20060">
    <property type="protein sequence ID" value="MBELARI_LOCUS20060"/>
    <property type="gene ID" value="MBELARI_LOCUS20060"/>
</dbReference>
<accession>A0AAF3J6Y6</accession>
<dbReference type="Proteomes" id="UP000887575">
    <property type="component" value="Unassembled WGS sequence"/>
</dbReference>
<feature type="transmembrane region" description="Helical" evidence="1">
    <location>
        <begin position="149"/>
        <end position="174"/>
    </location>
</feature>
<dbReference type="AlphaFoldDB" id="A0AAF3J6Y6"/>
<evidence type="ECO:0000259" key="3">
    <source>
        <dbReference type="Pfam" id="PF13383"/>
    </source>
</evidence>
<dbReference type="PANTHER" id="PTHR32026:SF27">
    <property type="entry name" value="METHYLTRANSFERASE FKBM DOMAIN-CONTAINING PROTEIN-RELATED"/>
    <property type="match status" value="1"/>
</dbReference>
<evidence type="ECO:0000259" key="2">
    <source>
        <dbReference type="Pfam" id="PF05050"/>
    </source>
</evidence>
<dbReference type="InterPro" id="IPR026913">
    <property type="entry name" value="METTL24"/>
</dbReference>
<dbReference type="InterPro" id="IPR006342">
    <property type="entry name" value="FkbM_mtfrase"/>
</dbReference>
<keyword evidence="1" id="KW-0472">Membrane</keyword>